<keyword evidence="3" id="KW-1185">Reference proteome</keyword>
<evidence type="ECO:0000313" key="3">
    <source>
        <dbReference type="Proteomes" id="UP001549119"/>
    </source>
</evidence>
<gene>
    <name evidence="2" type="ORF">ABIC20_001291</name>
</gene>
<comment type="caution">
    <text evidence="2">The sequence shown here is derived from an EMBL/GenBank/DDBJ whole genome shotgun (WGS) entry which is preliminary data.</text>
</comment>
<feature type="region of interest" description="Disordered" evidence="1">
    <location>
        <begin position="27"/>
        <end position="71"/>
    </location>
</feature>
<reference evidence="2 3" key="1">
    <citation type="submission" date="2024-06" db="EMBL/GenBank/DDBJ databases">
        <title>Genomics of switchgrass bacterial isolates.</title>
        <authorList>
            <person name="Shade A."/>
        </authorList>
    </citation>
    <scope>NUCLEOTIDE SEQUENCE [LARGE SCALE GENOMIC DNA]</scope>
    <source>
        <strain evidence="2 3">PvP084</strain>
    </source>
</reference>
<name>A0ABV2NBX2_9HYPH</name>
<dbReference type="Proteomes" id="UP001549119">
    <property type="component" value="Unassembled WGS sequence"/>
</dbReference>
<evidence type="ECO:0000313" key="2">
    <source>
        <dbReference type="EMBL" id="MET3863982.1"/>
    </source>
</evidence>
<dbReference type="RefSeq" id="WP_245364365.1">
    <property type="nucleotide sequence ID" value="NZ_JBEPNW010000002.1"/>
</dbReference>
<proteinExistence type="predicted"/>
<organism evidence="2 3">
    <name type="scientific">Methylobacterium radiotolerans</name>
    <dbReference type="NCBI Taxonomy" id="31998"/>
    <lineage>
        <taxon>Bacteria</taxon>
        <taxon>Pseudomonadati</taxon>
        <taxon>Pseudomonadota</taxon>
        <taxon>Alphaproteobacteria</taxon>
        <taxon>Hyphomicrobiales</taxon>
        <taxon>Methylobacteriaceae</taxon>
        <taxon>Methylobacterium</taxon>
    </lineage>
</organism>
<evidence type="ECO:0000256" key="1">
    <source>
        <dbReference type="SAM" id="MobiDB-lite"/>
    </source>
</evidence>
<dbReference type="EMBL" id="JBEPNW010000002">
    <property type="protein sequence ID" value="MET3863982.1"/>
    <property type="molecule type" value="Genomic_DNA"/>
</dbReference>
<accession>A0ABV2NBX2</accession>
<protein>
    <submittedName>
        <fullName evidence="2">Uncharacterized protein</fullName>
    </submittedName>
</protein>
<sequence length="128" mass="13974">MAGFEAAVARHDVEQVRLREATHLHDGVDEISGPVEGQCPARVVRDPPGSEIERGSRAPVERDLRLTSREPALGRGEIEIGEADRALEFEHAVPSQEELGDVRGRGVHLSRARQAACQELDDCVLIHG</sequence>
<feature type="compositionally biased region" description="Basic and acidic residues" evidence="1">
    <location>
        <begin position="51"/>
        <end position="68"/>
    </location>
</feature>